<dbReference type="SMART" id="SM00235">
    <property type="entry name" value="ZnMc"/>
    <property type="match status" value="1"/>
</dbReference>
<dbReference type="GO" id="GO:0030198">
    <property type="term" value="P:extracellular matrix organization"/>
    <property type="evidence" value="ECO:0007669"/>
    <property type="project" value="TreeGrafter"/>
</dbReference>
<evidence type="ECO:0000256" key="7">
    <source>
        <dbReference type="ARBA" id="ARBA00023049"/>
    </source>
</evidence>
<feature type="repeat" description="Hemopexin" evidence="12">
    <location>
        <begin position="337"/>
        <end position="384"/>
    </location>
</feature>
<keyword evidence="3 10" id="KW-0479">Metal-binding</keyword>
<accession>A0A3S4QSG2</accession>
<evidence type="ECO:0000256" key="3">
    <source>
        <dbReference type="ARBA" id="ARBA00022723"/>
    </source>
</evidence>
<dbReference type="STRING" id="1965070.A0A3S4QSG2"/>
<feature type="binding site" description="in inhibited form" evidence="11">
    <location>
        <position position="26"/>
    </location>
    <ligand>
        <name>Zn(2+)</name>
        <dbReference type="ChEBI" id="CHEBI:29105"/>
        <label>2</label>
        <note>catalytic</note>
    </ligand>
</feature>
<comment type="similarity">
    <text evidence="1">Belongs to the peptidase M10A family.</text>
</comment>
<dbReference type="GO" id="GO:0008270">
    <property type="term" value="F:zinc ion binding"/>
    <property type="evidence" value="ECO:0007669"/>
    <property type="project" value="InterPro"/>
</dbReference>
<dbReference type="EMBL" id="NCKU01003619">
    <property type="protein sequence ID" value="RWS07178.1"/>
    <property type="molecule type" value="Genomic_DNA"/>
</dbReference>
<feature type="binding site" evidence="11">
    <location>
        <position position="143"/>
    </location>
    <ligand>
        <name>Zn(2+)</name>
        <dbReference type="ChEBI" id="CHEBI:29105"/>
        <label>1</label>
    </ligand>
</feature>
<dbReference type="InterPro" id="IPR018487">
    <property type="entry name" value="Hemopexin-like_repeat"/>
</dbReference>
<protein>
    <submittedName>
        <fullName evidence="14">Matrix metalloproteinase-16-like protein</fullName>
    </submittedName>
</protein>
<keyword evidence="7" id="KW-0482">Metalloprotease</keyword>
<dbReference type="GO" id="GO:0030574">
    <property type="term" value="P:collagen catabolic process"/>
    <property type="evidence" value="ECO:0007669"/>
    <property type="project" value="TreeGrafter"/>
</dbReference>
<dbReference type="GO" id="GO:0031012">
    <property type="term" value="C:extracellular matrix"/>
    <property type="evidence" value="ECO:0007669"/>
    <property type="project" value="InterPro"/>
</dbReference>
<evidence type="ECO:0000256" key="5">
    <source>
        <dbReference type="ARBA" id="ARBA00022801"/>
    </source>
</evidence>
<dbReference type="PROSITE" id="PS51642">
    <property type="entry name" value="HEMOPEXIN_2"/>
    <property type="match status" value="2"/>
</dbReference>
<evidence type="ECO:0000256" key="8">
    <source>
        <dbReference type="ARBA" id="ARBA00023145"/>
    </source>
</evidence>
<feature type="binding site" evidence="11">
    <location>
        <position position="292"/>
    </location>
    <ligand>
        <name>Ca(2+)</name>
        <dbReference type="ChEBI" id="CHEBI:29108"/>
        <label>4</label>
    </ligand>
</feature>
<dbReference type="Pfam" id="PF00045">
    <property type="entry name" value="Hemopexin"/>
    <property type="match status" value="2"/>
</dbReference>
<evidence type="ECO:0000256" key="1">
    <source>
        <dbReference type="ARBA" id="ARBA00010370"/>
    </source>
</evidence>
<reference evidence="14 15" key="1">
    <citation type="journal article" date="2018" name="Gigascience">
        <title>Genomes of trombidid mites reveal novel predicted allergens and laterally-transferred genes associated with secondary metabolism.</title>
        <authorList>
            <person name="Dong X."/>
            <person name="Chaisiri K."/>
            <person name="Xia D."/>
            <person name="Armstrong S.D."/>
            <person name="Fang Y."/>
            <person name="Donnelly M.J."/>
            <person name="Kadowaki T."/>
            <person name="McGarry J.W."/>
            <person name="Darby A.C."/>
            <person name="Makepeace B.L."/>
        </authorList>
    </citation>
    <scope>NUCLEOTIDE SEQUENCE [LARGE SCALE GENOMIC DNA]</scope>
    <source>
        <strain evidence="14">UoL-WK</strain>
    </source>
</reference>
<evidence type="ECO:0000313" key="15">
    <source>
        <dbReference type="Proteomes" id="UP000285301"/>
    </source>
</evidence>
<feature type="binding site" evidence="11">
    <location>
        <position position="103"/>
    </location>
    <ligand>
        <name>Ca(2+)</name>
        <dbReference type="ChEBI" id="CHEBI:29108"/>
        <label>2</label>
    </ligand>
</feature>
<dbReference type="InterPro" id="IPR033739">
    <property type="entry name" value="M10A_MMP"/>
</dbReference>
<evidence type="ECO:0000256" key="4">
    <source>
        <dbReference type="ARBA" id="ARBA00022737"/>
    </source>
</evidence>
<sequence length="406" mass="47153">MQRFGNIPITGALDEATLELLKRKRCIFPDITSNISANHISRTKRYKLTGLKWKKNDLTWGVKNYTKKMSTRRQFEIFARSFALWSEPTTLNIRYESNPARVDILIGFYRGAHGCSKNFVFDDKEDIVGHAYFPGEGLGGDVHLDDDEDWVDRDEEAINDKIQLFGTFLHEVGHSLGLAHTPVSGAIMYPYYFAIPENFQLPYDDKLGIRALYGVRTANMPRPWMPPHMPTWWTKSPTTTQSVRPKRLPDLCFTSFDAVVEIRSEIYFFKGKEPVVIHYFFYSLPKKIEHIDAVYMRPNGKELVFFTGANYLIYNIEDDSKPVHPRPLTSLGFASNVDKIDAAMIWGYNEKTFFFKGSQYWRFDEKSMRVEADYPRDMAFWKGLPTNIDAAFTWSRNGLLIRRFNC</sequence>
<dbReference type="CDD" id="cd04278">
    <property type="entry name" value="ZnMc_MMP"/>
    <property type="match status" value="1"/>
</dbReference>
<feature type="binding site" evidence="11">
    <location>
        <position position="148"/>
    </location>
    <ligand>
        <name>Ca(2+)</name>
        <dbReference type="ChEBI" id="CHEBI:29108"/>
        <label>1</label>
    </ligand>
</feature>
<dbReference type="SUPFAM" id="SSF47090">
    <property type="entry name" value="PGBD-like"/>
    <property type="match status" value="1"/>
</dbReference>
<dbReference type="Gene3D" id="3.40.390.10">
    <property type="entry name" value="Collagenase (Catalytic Domain)"/>
    <property type="match status" value="1"/>
</dbReference>
<dbReference type="Pfam" id="PF00413">
    <property type="entry name" value="Peptidase_M10"/>
    <property type="match status" value="1"/>
</dbReference>
<dbReference type="PANTHER" id="PTHR10201:SF308">
    <property type="entry name" value="MATRIX METALLOPROTEINASE 2"/>
    <property type="match status" value="1"/>
</dbReference>
<dbReference type="CDD" id="cd00094">
    <property type="entry name" value="HX"/>
    <property type="match status" value="1"/>
</dbReference>
<feature type="binding site" evidence="11">
    <location>
        <position position="130"/>
    </location>
    <ligand>
        <name>Zn(2+)</name>
        <dbReference type="ChEBI" id="CHEBI:29105"/>
        <label>1</label>
    </ligand>
</feature>
<evidence type="ECO:0000259" key="13">
    <source>
        <dbReference type="SMART" id="SM00235"/>
    </source>
</evidence>
<dbReference type="InterPro" id="IPR006026">
    <property type="entry name" value="Peptidase_Metallo"/>
</dbReference>
<dbReference type="GO" id="GO:0005615">
    <property type="term" value="C:extracellular space"/>
    <property type="evidence" value="ECO:0007669"/>
    <property type="project" value="TreeGrafter"/>
</dbReference>
<dbReference type="PANTHER" id="PTHR10201">
    <property type="entry name" value="MATRIX METALLOPROTEINASE"/>
    <property type="match status" value="1"/>
</dbReference>
<evidence type="ECO:0000256" key="6">
    <source>
        <dbReference type="ARBA" id="ARBA00022833"/>
    </source>
</evidence>
<dbReference type="SUPFAM" id="SSF55486">
    <property type="entry name" value="Metalloproteases ('zincins'), catalytic domain"/>
    <property type="match status" value="1"/>
</dbReference>
<keyword evidence="4" id="KW-0677">Repeat</keyword>
<feature type="binding site" evidence="10">
    <location>
        <position position="174"/>
    </location>
    <ligand>
        <name>Zn(2+)</name>
        <dbReference type="ChEBI" id="CHEBI:29105"/>
        <label>2</label>
        <note>catalytic</note>
    </ligand>
</feature>
<dbReference type="PIRSF" id="PIRSF001191">
    <property type="entry name" value="Peptidase_M10A_matrix"/>
    <property type="match status" value="1"/>
</dbReference>
<feature type="binding site" evidence="10">
    <location>
        <position position="170"/>
    </location>
    <ligand>
        <name>Zn(2+)</name>
        <dbReference type="ChEBI" id="CHEBI:29105"/>
        <label>2</label>
        <note>catalytic</note>
    </ligand>
</feature>
<dbReference type="SUPFAM" id="SSF50923">
    <property type="entry name" value="Hemopexin-like domain"/>
    <property type="match status" value="1"/>
</dbReference>
<gene>
    <name evidence="14" type="ORF">B4U79_06636</name>
</gene>
<dbReference type="PRINTS" id="PR00138">
    <property type="entry name" value="MATRIXIN"/>
</dbReference>
<feature type="binding site" evidence="11">
    <location>
        <position position="188"/>
    </location>
    <ligand>
        <name>Zn(2+)</name>
        <dbReference type="ChEBI" id="CHEBI:29105"/>
        <label>2</label>
        <note>catalytic</note>
    </ligand>
</feature>
<feature type="binding site" evidence="11">
    <location>
        <position position="145"/>
    </location>
    <ligand>
        <name>Ca(2+)</name>
        <dbReference type="ChEBI" id="CHEBI:29108"/>
        <label>3</label>
    </ligand>
</feature>
<dbReference type="InterPro" id="IPR001818">
    <property type="entry name" value="Pept_M10_metallopeptidase"/>
</dbReference>
<dbReference type="InterPro" id="IPR000585">
    <property type="entry name" value="Hemopexin-like_dom"/>
</dbReference>
<comment type="cofactor">
    <cofactor evidence="11">
        <name>Zn(2+)</name>
        <dbReference type="ChEBI" id="CHEBI:29105"/>
    </cofactor>
    <text evidence="11">Binds 2 Zn(2+) ions per subunit.</text>
</comment>
<dbReference type="GO" id="GO:0006508">
    <property type="term" value="P:proteolysis"/>
    <property type="evidence" value="ECO:0007669"/>
    <property type="project" value="UniProtKB-KW"/>
</dbReference>
<evidence type="ECO:0000256" key="12">
    <source>
        <dbReference type="PROSITE-ProRule" id="PRU01011"/>
    </source>
</evidence>
<feature type="binding site" evidence="11">
    <location>
        <position position="146"/>
    </location>
    <ligand>
        <name>Ca(2+)</name>
        <dbReference type="ChEBI" id="CHEBI:29108"/>
        <label>1</label>
    </ligand>
</feature>
<keyword evidence="6 10" id="KW-0862">Zinc</keyword>
<dbReference type="InterPro" id="IPR036375">
    <property type="entry name" value="Hemopexin-like_dom_sf"/>
</dbReference>
<feature type="binding site" evidence="11">
    <location>
        <position position="389"/>
    </location>
    <ligand>
        <name>Ca(2+)</name>
        <dbReference type="ChEBI" id="CHEBI:29108"/>
        <label>4</label>
    </ligand>
</feature>
<evidence type="ECO:0000256" key="10">
    <source>
        <dbReference type="PIRSR" id="PIRSR001191-2"/>
    </source>
</evidence>
<dbReference type="AlphaFoldDB" id="A0A3S4QSG2"/>
<evidence type="ECO:0000256" key="9">
    <source>
        <dbReference type="PIRSR" id="PIRSR001191-1"/>
    </source>
</evidence>
<keyword evidence="2" id="KW-0645">Protease</keyword>
<proteinExistence type="inferred from homology"/>
<organism evidence="14 15">
    <name type="scientific">Dinothrombium tinctorium</name>
    <dbReference type="NCBI Taxonomy" id="1965070"/>
    <lineage>
        <taxon>Eukaryota</taxon>
        <taxon>Metazoa</taxon>
        <taxon>Ecdysozoa</taxon>
        <taxon>Arthropoda</taxon>
        <taxon>Chelicerata</taxon>
        <taxon>Arachnida</taxon>
        <taxon>Acari</taxon>
        <taxon>Acariformes</taxon>
        <taxon>Trombidiformes</taxon>
        <taxon>Prostigmata</taxon>
        <taxon>Anystina</taxon>
        <taxon>Parasitengona</taxon>
        <taxon>Trombidioidea</taxon>
        <taxon>Trombidiidae</taxon>
        <taxon>Dinothrombium</taxon>
    </lineage>
</organism>
<dbReference type="SMART" id="SM00120">
    <property type="entry name" value="HX"/>
    <property type="match status" value="3"/>
</dbReference>
<keyword evidence="5" id="KW-0378">Hydrolase</keyword>
<feature type="repeat" description="Hemopexin" evidence="12">
    <location>
        <begin position="288"/>
        <end position="335"/>
    </location>
</feature>
<dbReference type="Proteomes" id="UP000285301">
    <property type="component" value="Unassembled WGS sequence"/>
</dbReference>
<dbReference type="Gene3D" id="2.110.10.10">
    <property type="entry name" value="Hemopexin-like domain"/>
    <property type="match status" value="1"/>
</dbReference>
<dbReference type="OrthoDB" id="406838at2759"/>
<feature type="binding site" evidence="11">
    <location>
        <position position="113"/>
    </location>
    <ligand>
        <name>Zn(2+)</name>
        <dbReference type="ChEBI" id="CHEBI:29105"/>
        <label>1</label>
    </ligand>
</feature>
<keyword evidence="11" id="KW-0106">Calcium</keyword>
<name>A0A3S4QSG2_9ACAR</name>
<feature type="domain" description="Peptidase metallopeptidase" evidence="13">
    <location>
        <begin position="49"/>
        <end position="215"/>
    </location>
</feature>
<evidence type="ECO:0000256" key="11">
    <source>
        <dbReference type="PIRSR" id="PIRSR621190-2"/>
    </source>
</evidence>
<feature type="binding site" evidence="10">
    <location>
        <position position="180"/>
    </location>
    <ligand>
        <name>Zn(2+)</name>
        <dbReference type="ChEBI" id="CHEBI:29105"/>
        <label>2</label>
        <note>catalytic</note>
    </ligand>
</feature>
<feature type="active site" evidence="9">
    <location>
        <position position="171"/>
    </location>
</feature>
<feature type="binding site" evidence="11">
    <location>
        <position position="141"/>
    </location>
    <ligand>
        <name>Ca(2+)</name>
        <dbReference type="ChEBI" id="CHEBI:29108"/>
        <label>2</label>
    </ligand>
</feature>
<dbReference type="InterPro" id="IPR021190">
    <property type="entry name" value="Pept_M10A"/>
</dbReference>
<feature type="binding site" evidence="11">
    <location>
        <position position="122"/>
    </location>
    <ligand>
        <name>Ca(2+)</name>
        <dbReference type="ChEBI" id="CHEBI:29108"/>
        <label>3</label>
    </ligand>
</feature>
<keyword evidence="15" id="KW-1185">Reference proteome</keyword>
<feature type="binding site" evidence="11">
    <location>
        <position position="139"/>
    </location>
    <ligand>
        <name>Ca(2+)</name>
        <dbReference type="ChEBI" id="CHEBI:29108"/>
        <label>2</label>
    </ligand>
</feature>
<dbReference type="InterPro" id="IPR036365">
    <property type="entry name" value="PGBD-like_sf"/>
</dbReference>
<feature type="binding site" evidence="11">
    <location>
        <position position="257"/>
    </location>
    <ligand>
        <name>Ca(2+)</name>
        <dbReference type="ChEBI" id="CHEBI:29108"/>
        <label>4</label>
    </ligand>
</feature>
<feature type="binding site" evidence="11">
    <location>
        <position position="148"/>
    </location>
    <ligand>
        <name>Ca(2+)</name>
        <dbReference type="ChEBI" id="CHEBI:29108"/>
        <label>3</label>
    </ligand>
</feature>
<dbReference type="InterPro" id="IPR024079">
    <property type="entry name" value="MetalloPept_cat_dom_sf"/>
</dbReference>
<feature type="binding site" evidence="11">
    <location>
        <position position="343"/>
    </location>
    <ligand>
        <name>Ca(2+)</name>
        <dbReference type="ChEBI" id="CHEBI:29108"/>
        <label>5</label>
    </ligand>
</feature>
<dbReference type="GO" id="GO:0004222">
    <property type="term" value="F:metalloendopeptidase activity"/>
    <property type="evidence" value="ECO:0007669"/>
    <property type="project" value="InterPro"/>
</dbReference>
<comment type="cofactor">
    <cofactor evidence="11">
        <name>Ca(2+)</name>
        <dbReference type="ChEBI" id="CHEBI:29108"/>
    </cofactor>
    <text evidence="11">Can bind about 5 Ca(2+) ions per subunit.</text>
</comment>
<evidence type="ECO:0000256" key="2">
    <source>
        <dbReference type="ARBA" id="ARBA00022670"/>
    </source>
</evidence>
<keyword evidence="8" id="KW-0865">Zymogen</keyword>
<evidence type="ECO:0000313" key="14">
    <source>
        <dbReference type="EMBL" id="RWS07178.1"/>
    </source>
</evidence>
<comment type="caution">
    <text evidence="14">The sequence shown here is derived from an EMBL/GenBank/DDBJ whole genome shotgun (WGS) entry which is preliminary data.</text>
</comment>